<keyword evidence="8" id="KW-0256">Endoplasmic reticulum</keyword>
<dbReference type="PRINTS" id="PR00463">
    <property type="entry name" value="EP450I"/>
</dbReference>
<dbReference type="SUPFAM" id="SSF48264">
    <property type="entry name" value="Cytochrome P450"/>
    <property type="match status" value="2"/>
</dbReference>
<keyword evidence="16" id="KW-1185">Reference proteome</keyword>
<dbReference type="Pfam" id="PF00067">
    <property type="entry name" value="p450"/>
    <property type="match status" value="2"/>
</dbReference>
<evidence type="ECO:0000256" key="3">
    <source>
        <dbReference type="ARBA" id="ARBA00004174"/>
    </source>
</evidence>
<dbReference type="InterPro" id="IPR050196">
    <property type="entry name" value="Cytochrome_P450_Monoox"/>
</dbReference>
<dbReference type="PANTHER" id="PTHR24291:SF50">
    <property type="entry name" value="BIFUNCTIONAL ALBAFLAVENONE MONOOXYGENASE_TERPENE SYNTHASE"/>
    <property type="match status" value="1"/>
</dbReference>
<dbReference type="CDD" id="cd11057">
    <property type="entry name" value="CYP313-like"/>
    <property type="match status" value="1"/>
</dbReference>
<protein>
    <submittedName>
        <fullName evidence="17">Uncharacterized protein LOC117574315</fullName>
    </submittedName>
</protein>
<comment type="function">
    <text evidence="2">May be involved in the metabolism of insect hormones and in the breakdown of synthetic insecticides.</text>
</comment>
<keyword evidence="11 14" id="KW-0408">Iron</keyword>
<feature type="transmembrane region" description="Helical" evidence="15">
    <location>
        <begin position="817"/>
        <end position="842"/>
    </location>
</feature>
<dbReference type="GO" id="GO:0004497">
    <property type="term" value="F:monooxygenase activity"/>
    <property type="evidence" value="ECO:0007669"/>
    <property type="project" value="UniProtKB-KW"/>
</dbReference>
<evidence type="ECO:0000256" key="4">
    <source>
        <dbReference type="ARBA" id="ARBA00004406"/>
    </source>
</evidence>
<keyword evidence="6 14" id="KW-0349">Heme</keyword>
<keyword evidence="13 15" id="KW-0472">Membrane</keyword>
<dbReference type="GO" id="GO:0005789">
    <property type="term" value="C:endoplasmic reticulum membrane"/>
    <property type="evidence" value="ECO:0007669"/>
    <property type="project" value="UniProtKB-SubCell"/>
</dbReference>
<dbReference type="AlphaFoldDB" id="A0A9C6TB79"/>
<evidence type="ECO:0000313" key="16">
    <source>
        <dbReference type="Proteomes" id="UP000515160"/>
    </source>
</evidence>
<evidence type="ECO:0000256" key="12">
    <source>
        <dbReference type="ARBA" id="ARBA00023033"/>
    </source>
</evidence>
<evidence type="ECO:0000256" key="15">
    <source>
        <dbReference type="SAM" id="Phobius"/>
    </source>
</evidence>
<evidence type="ECO:0000256" key="9">
    <source>
        <dbReference type="ARBA" id="ARBA00022848"/>
    </source>
</evidence>
<evidence type="ECO:0000256" key="10">
    <source>
        <dbReference type="ARBA" id="ARBA00023002"/>
    </source>
</evidence>
<name>A0A9C6TB79_DROAB</name>
<dbReference type="PANTHER" id="PTHR24291">
    <property type="entry name" value="CYTOCHROME P450 FAMILY 4"/>
    <property type="match status" value="1"/>
</dbReference>
<dbReference type="InterPro" id="IPR036396">
    <property type="entry name" value="Cyt_P450_sf"/>
</dbReference>
<dbReference type="OrthoDB" id="1470350at2759"/>
<evidence type="ECO:0000256" key="13">
    <source>
        <dbReference type="ARBA" id="ARBA00023136"/>
    </source>
</evidence>
<evidence type="ECO:0000256" key="5">
    <source>
        <dbReference type="ARBA" id="ARBA00010617"/>
    </source>
</evidence>
<feature type="binding site" description="axial binding residue" evidence="14">
    <location>
        <position position="964"/>
    </location>
    <ligand>
        <name>heme</name>
        <dbReference type="ChEBI" id="CHEBI:30413"/>
    </ligand>
    <ligandPart>
        <name>Fe</name>
        <dbReference type="ChEBI" id="CHEBI:18248"/>
    </ligandPart>
</feature>
<keyword evidence="12" id="KW-0503">Monooxygenase</keyword>
<dbReference type="RefSeq" id="XP_051862853.1">
    <property type="nucleotide sequence ID" value="XM_052006893.1"/>
</dbReference>
<comment type="cofactor">
    <cofactor evidence="1 14">
        <name>heme</name>
        <dbReference type="ChEBI" id="CHEBI:30413"/>
    </cofactor>
</comment>
<keyword evidence="10" id="KW-0560">Oxidoreductase</keyword>
<evidence type="ECO:0000256" key="11">
    <source>
        <dbReference type="ARBA" id="ARBA00023004"/>
    </source>
</evidence>
<comment type="subcellular location">
    <subcellularLocation>
        <location evidence="4">Endoplasmic reticulum membrane</location>
        <topology evidence="4">Peripheral membrane protein</topology>
    </subcellularLocation>
    <subcellularLocation>
        <location evidence="3">Microsome membrane</location>
        <topology evidence="3">Peripheral membrane protein</topology>
    </subcellularLocation>
</comment>
<dbReference type="PRINTS" id="PR00385">
    <property type="entry name" value="P450"/>
</dbReference>
<accession>A0A9C6TB79</accession>
<keyword evidence="7 14" id="KW-0479">Metal-binding</keyword>
<dbReference type="InterPro" id="IPR001128">
    <property type="entry name" value="Cyt_P450"/>
</dbReference>
<dbReference type="Proteomes" id="UP000515160">
    <property type="component" value="Chromosome 2R"/>
</dbReference>
<dbReference type="GO" id="GO:0020037">
    <property type="term" value="F:heme binding"/>
    <property type="evidence" value="ECO:0007669"/>
    <property type="project" value="InterPro"/>
</dbReference>
<feature type="transmembrane region" description="Helical" evidence="15">
    <location>
        <begin position="493"/>
        <end position="514"/>
    </location>
</feature>
<sequence>MLTWQLWCTLLCILWFYFLWSRRRFYRLIFQIPGPLGYPLVGMAHKLLNKEDVLPVFKHYLDKHGSLVFSWLGPMPFVLASDPQLAQEILNSQYCVDKCLIYKAIDDASGRGLFSLKEPHWSAHRRLINPAFALKVLQSFLPIFNAETTSLLKVVDPLVDCGEQNLIPLMRSLALNISTQTTMGSEVNCSENIKNIKLLEAYRSLLETMTDMCLSPWLFSRTVRQLLGREKKYAKAKSQINGFLFKLIESKLAKGSEAHLETEEDTNIFLNLATDLVHRGIFTKQQVKNHSANIVFAAFETTANTVVYTLILLAMFPEYQEKAFQELRSLFPNTGDFEVTYSDTQNMVYLDLIMNESMRVLAPVPIIARQTMQDVRLSNGVVIPKGVQIAVDIFHLHRDKKVWGENAETFNPDHFLPIHMQDRHPYSFIPFTKGIRNCIGWRYALISIKVILAKLLRNYKFSTSFKFEDFEFVEGITLEFKTVPLLEIQRRNCYYGALYSVFCGCIFCGQYLIIPGPIGYPLIGKAFYQGFFLPNMLSWQLWCTSLFLLWVIFLWTRRKLYSLMLQIPGPVGYPLIGIVHKIRHKEDVLPVLKHYLDKYGSFVLTWLGPMPFLIVADPQLTQDVLNSPHCVNKGSFYKVVEEVAGLGLFSMKEPHWSAYRKLFNPAFSHKMILSFISIFNSEAAFLLKTVDKSVDCGGQNLKPLMEDFSLSIASQTILGGDEHIRSNNLIEAFHGIVKSITDMGLSPWLISETMRKLLGKEEQFSKAKSQISGFLVKFIDSKLTKGSTAPEDDILINLGIDMMNRGMLTKEDLQSQLGIILFAAFETSANTVVYTLMLLAMFPEYQEKAFQELRSLFPNPGDFDITYADTQNMGYMDLVLNESMRLLAPVPIIARQTMQDVRLSNGIVIPKGVQIGIDIFHLHRDKKIWGENAEAFNPEHFLPHNMQDKHPYSFIPFTKGIRNCIGWRYALVSIKLTLAKLLRNYKFSTKFKFEDLDFFEDLTLGLKTVPLLEIQRRDC</sequence>
<dbReference type="GO" id="GO:0016705">
    <property type="term" value="F:oxidoreductase activity, acting on paired donors, with incorporation or reduction of molecular oxygen"/>
    <property type="evidence" value="ECO:0007669"/>
    <property type="project" value="InterPro"/>
</dbReference>
<comment type="similarity">
    <text evidence="5">Belongs to the cytochrome P450 family.</text>
</comment>
<dbReference type="Gene3D" id="1.10.630.10">
    <property type="entry name" value="Cytochrome P450"/>
    <property type="match status" value="2"/>
</dbReference>
<keyword evidence="15" id="KW-1133">Transmembrane helix</keyword>
<organism evidence="16 17">
    <name type="scientific">Drosophila albomicans</name>
    <name type="common">Fruit fly</name>
    <dbReference type="NCBI Taxonomy" id="7291"/>
    <lineage>
        <taxon>Eukaryota</taxon>
        <taxon>Metazoa</taxon>
        <taxon>Ecdysozoa</taxon>
        <taxon>Arthropoda</taxon>
        <taxon>Hexapoda</taxon>
        <taxon>Insecta</taxon>
        <taxon>Pterygota</taxon>
        <taxon>Neoptera</taxon>
        <taxon>Endopterygota</taxon>
        <taxon>Diptera</taxon>
        <taxon>Brachycera</taxon>
        <taxon>Muscomorpha</taxon>
        <taxon>Ephydroidea</taxon>
        <taxon>Drosophilidae</taxon>
        <taxon>Drosophila</taxon>
    </lineage>
</organism>
<reference evidence="17" key="1">
    <citation type="submission" date="2025-08" db="UniProtKB">
        <authorList>
            <consortium name="RefSeq"/>
        </authorList>
    </citation>
    <scope>IDENTIFICATION</scope>
    <source>
        <strain evidence="17">15112-1751.03</strain>
        <tissue evidence="17">Whole Adult</tissue>
    </source>
</reference>
<feature type="transmembrane region" description="Helical" evidence="15">
    <location>
        <begin position="537"/>
        <end position="556"/>
    </location>
</feature>
<dbReference type="GO" id="GO:0005506">
    <property type="term" value="F:iron ion binding"/>
    <property type="evidence" value="ECO:0007669"/>
    <property type="project" value="InterPro"/>
</dbReference>
<keyword evidence="9" id="KW-0492">Microsome</keyword>
<evidence type="ECO:0000256" key="2">
    <source>
        <dbReference type="ARBA" id="ARBA00003690"/>
    </source>
</evidence>
<dbReference type="GeneID" id="117574315"/>
<evidence type="ECO:0000256" key="6">
    <source>
        <dbReference type="ARBA" id="ARBA00022617"/>
    </source>
</evidence>
<dbReference type="InterPro" id="IPR002401">
    <property type="entry name" value="Cyt_P450_E_grp-I"/>
</dbReference>
<evidence type="ECO:0000256" key="8">
    <source>
        <dbReference type="ARBA" id="ARBA00022824"/>
    </source>
</evidence>
<keyword evidence="15" id="KW-0812">Transmembrane</keyword>
<evidence type="ECO:0000256" key="1">
    <source>
        <dbReference type="ARBA" id="ARBA00001971"/>
    </source>
</evidence>
<evidence type="ECO:0000256" key="7">
    <source>
        <dbReference type="ARBA" id="ARBA00022723"/>
    </source>
</evidence>
<evidence type="ECO:0000313" key="17">
    <source>
        <dbReference type="RefSeq" id="XP_051862853.1"/>
    </source>
</evidence>
<evidence type="ECO:0000256" key="14">
    <source>
        <dbReference type="PIRSR" id="PIRSR602401-1"/>
    </source>
</evidence>
<proteinExistence type="inferred from homology"/>
<dbReference type="FunFam" id="1.10.630.10:FF:000035">
    <property type="entry name" value="CYtochrome P450 family"/>
    <property type="match status" value="2"/>
</dbReference>
<gene>
    <name evidence="17" type="primary">LOC117574315</name>
</gene>